<feature type="region of interest" description="Disordered" evidence="1">
    <location>
        <begin position="55"/>
        <end position="113"/>
    </location>
</feature>
<gene>
    <name evidence="3" type="ORF">C8F04DRAFT_350536</name>
</gene>
<reference evidence="3" key="1">
    <citation type="submission" date="2023-03" db="EMBL/GenBank/DDBJ databases">
        <title>Massive genome expansion in bonnet fungi (Mycena s.s.) driven by repeated elements and novel gene families across ecological guilds.</title>
        <authorList>
            <consortium name="Lawrence Berkeley National Laboratory"/>
            <person name="Harder C.B."/>
            <person name="Miyauchi S."/>
            <person name="Viragh M."/>
            <person name="Kuo A."/>
            <person name="Thoen E."/>
            <person name="Andreopoulos B."/>
            <person name="Lu D."/>
            <person name="Skrede I."/>
            <person name="Drula E."/>
            <person name="Henrissat B."/>
            <person name="Morin E."/>
            <person name="Kohler A."/>
            <person name="Barry K."/>
            <person name="LaButti K."/>
            <person name="Morin E."/>
            <person name="Salamov A."/>
            <person name="Lipzen A."/>
            <person name="Mereny Z."/>
            <person name="Hegedus B."/>
            <person name="Baldrian P."/>
            <person name="Stursova M."/>
            <person name="Weitz H."/>
            <person name="Taylor A."/>
            <person name="Grigoriev I.V."/>
            <person name="Nagy L.G."/>
            <person name="Martin F."/>
            <person name="Kauserud H."/>
        </authorList>
    </citation>
    <scope>NUCLEOTIDE SEQUENCE</scope>
    <source>
        <strain evidence="3">CBHHK200</strain>
    </source>
</reference>
<evidence type="ECO:0000313" key="3">
    <source>
        <dbReference type="EMBL" id="KAJ7019243.1"/>
    </source>
</evidence>
<keyword evidence="2" id="KW-0472">Membrane</keyword>
<evidence type="ECO:0000313" key="4">
    <source>
        <dbReference type="Proteomes" id="UP001218188"/>
    </source>
</evidence>
<evidence type="ECO:0008006" key="5">
    <source>
        <dbReference type="Google" id="ProtNLM"/>
    </source>
</evidence>
<feature type="compositionally biased region" description="Low complexity" evidence="1">
    <location>
        <begin position="65"/>
        <end position="81"/>
    </location>
</feature>
<evidence type="ECO:0000256" key="2">
    <source>
        <dbReference type="SAM" id="Phobius"/>
    </source>
</evidence>
<sequence length="365" mass="37163">MSSVLPTVPVSASAIGTTATDSPPSATPVAAPTSSVATISTAPAAPAATAVPSLTPVSTVSAPDTTTSSLQTTSITPVSQTPVPPPTSSLPPVSGTTSSSLTTISTPPATDTATAAPQTQFQTTTHLVSASVTPSSIPNINLAASSNTPFFQNTAAVAGVFSALGVLVILVLIYSITRCVKSRRRRLLDRELAISFAPDNLHGHAAGDVATHRRMPSVETTASSHDGYSGYTGTSYYTQPPVAHQEQYNYGFPQFDYASNGYYAGAGGGSGAIAVGPPPPAARGFLGGPQMAQAQQYNAAPLTSRAPAQRASPPPRDYISNYTTPPVSAESMGLSPTSNIPLSPPLPNPHGEQPDGSRVLKVANE</sequence>
<keyword evidence="2" id="KW-0812">Transmembrane</keyword>
<feature type="transmembrane region" description="Helical" evidence="2">
    <location>
        <begin position="155"/>
        <end position="176"/>
    </location>
</feature>
<organism evidence="3 4">
    <name type="scientific">Mycena alexandri</name>
    <dbReference type="NCBI Taxonomy" id="1745969"/>
    <lineage>
        <taxon>Eukaryota</taxon>
        <taxon>Fungi</taxon>
        <taxon>Dikarya</taxon>
        <taxon>Basidiomycota</taxon>
        <taxon>Agaricomycotina</taxon>
        <taxon>Agaricomycetes</taxon>
        <taxon>Agaricomycetidae</taxon>
        <taxon>Agaricales</taxon>
        <taxon>Marasmiineae</taxon>
        <taxon>Mycenaceae</taxon>
        <taxon>Mycena</taxon>
    </lineage>
</organism>
<accession>A0AAD6S1F3</accession>
<name>A0AAD6S1F3_9AGAR</name>
<keyword evidence="4" id="KW-1185">Reference proteome</keyword>
<protein>
    <recommendedName>
        <fullName evidence="5">Transmembrane protein</fullName>
    </recommendedName>
</protein>
<dbReference type="EMBL" id="JARJCM010000301">
    <property type="protein sequence ID" value="KAJ7019243.1"/>
    <property type="molecule type" value="Genomic_DNA"/>
</dbReference>
<keyword evidence="2" id="KW-1133">Transmembrane helix</keyword>
<evidence type="ECO:0000256" key="1">
    <source>
        <dbReference type="SAM" id="MobiDB-lite"/>
    </source>
</evidence>
<comment type="caution">
    <text evidence="3">The sequence shown here is derived from an EMBL/GenBank/DDBJ whole genome shotgun (WGS) entry which is preliminary data.</text>
</comment>
<feature type="compositionally biased region" description="Low complexity" evidence="1">
    <location>
        <begin position="90"/>
        <end position="113"/>
    </location>
</feature>
<dbReference type="AlphaFoldDB" id="A0AAD6S1F3"/>
<dbReference type="Proteomes" id="UP001218188">
    <property type="component" value="Unassembled WGS sequence"/>
</dbReference>
<proteinExistence type="predicted"/>
<feature type="region of interest" description="Disordered" evidence="1">
    <location>
        <begin position="284"/>
        <end position="365"/>
    </location>
</feature>